<organismHost>
    <name type="scientific">Lepidoptera</name>
    <name type="common">moths &amp; butterflies</name>
    <dbReference type="NCBI Taxonomy" id="7088"/>
</organismHost>
<keyword evidence="3" id="KW-1185">Reference proteome</keyword>
<evidence type="ECO:0000313" key="1">
    <source>
        <dbReference type="EMBL" id="AGE89959.1"/>
    </source>
</evidence>
<reference evidence="2" key="2">
    <citation type="submission" date="2018-02" db="EMBL/GenBank/DDBJ databases">
        <title>Genome analyses of the Tunisian isolate of Spodoptera littoralis#nucleopolyhedrovirus SpliNPV-Tun2 and biological activity identification.</title>
        <authorList>
            <person name="Ben Tiba S."/>
            <person name="Wennmann J.T."/>
            <person name="Laarif A."/>
            <person name="Larem A."/>
            <person name="Fattouch S."/>
            <person name="Jehle J.A."/>
        </authorList>
    </citation>
    <scope>NUCLEOTIDE SEQUENCE</scope>
    <source>
        <strain evidence="2">SpliNPV-Tun2</strain>
    </source>
</reference>
<dbReference type="OrthoDB" id="21760at10239"/>
<organism evidence="1 3">
    <name type="scientific">Spodoptera littoralis nuclear polyhedrosis virus</name>
    <name type="common">SlNPV</name>
    <dbReference type="NCBI Taxonomy" id="10456"/>
    <lineage>
        <taxon>Viruses</taxon>
        <taxon>Viruses incertae sedis</taxon>
        <taxon>Naldaviricetes</taxon>
        <taxon>Lefavirales</taxon>
        <taxon>Baculoviridae</taxon>
        <taxon>Alphabaculovirus</taxon>
        <taxon>Alphabaculovirus splittoralis</taxon>
    </lineage>
</organism>
<dbReference type="EMBL" id="JX454574">
    <property type="protein sequence ID" value="AGE89959.1"/>
    <property type="molecule type" value="Genomic_DNA"/>
</dbReference>
<proteinExistence type="predicted"/>
<name>M1J4D1_NPVSL</name>
<evidence type="ECO:0000313" key="3">
    <source>
        <dbReference type="Proteomes" id="UP000232896"/>
    </source>
</evidence>
<reference evidence="1 3" key="1">
    <citation type="journal article" date="2013" name="Virus Res.">
        <title>Determination and analysis of the genome sequence of Spodoptera littoralis multiple nucleopolyhedrovirus.</title>
        <authorList>
            <person name="Breitenbach J.E."/>
            <person name="El-Sheikh el.-S.A."/>
            <person name="Harrison R.L."/>
            <person name="Rowley D.L."/>
            <person name="Sparks M.E."/>
            <person name="Gundersen-Rindal D.E."/>
            <person name="Popham H.J."/>
        </authorList>
    </citation>
    <scope>NUCLEOTIDE SEQUENCE [LARGE SCALE GENOMIC DNA]</scope>
    <source>
        <strain evidence="1">AN1956</strain>
    </source>
</reference>
<gene>
    <name evidence="2" type="primary">ORF104</name>
    <name evidence="1" type="ORF">SlsnVgp104</name>
</gene>
<sequence>MNVALNTTQPFVIINSTTGPSRISVRNCPSMREADSIGFNIMLNKFKTAQRCIFCTRICDPMDFKMSCKMCTRIITKK</sequence>
<dbReference type="EMBL" id="MG958660">
    <property type="protein sequence ID" value="AYU75292.1"/>
    <property type="molecule type" value="Genomic_DNA"/>
</dbReference>
<protein>
    <submittedName>
        <fullName evidence="1">Uncharacterized protein</fullName>
    </submittedName>
</protein>
<accession>M1J4D1</accession>
<dbReference type="Proteomes" id="UP000232896">
    <property type="component" value="Segment"/>
</dbReference>
<evidence type="ECO:0000313" key="2">
    <source>
        <dbReference type="EMBL" id="AYU75292.1"/>
    </source>
</evidence>